<dbReference type="STRING" id="595536.GCA_000178815_00879"/>
<evidence type="ECO:0000313" key="2">
    <source>
        <dbReference type="Proteomes" id="UP000230709"/>
    </source>
</evidence>
<dbReference type="AlphaFoldDB" id="A0A2D2CV27"/>
<accession>A0A2D2CV27</accession>
<evidence type="ECO:0008006" key="3">
    <source>
        <dbReference type="Google" id="ProtNLM"/>
    </source>
</evidence>
<sequence>MRPAVILVGADKGGVGKTTIARALLDYLAANNVLTRAFDTETPRGTLRRFHPDLTTIVDLTSTSDQMRIIDTLGTAEVKVSVIDIRAGGLEPALLALQDTGFLDAVREGEVTFILFHVLGSSIASLDEIAEIAPYVEDADYFLVKNHVNDTTFFEWDPVTHRRYFDKVQTAGEITIPKLNELSYEQVELAGTPFSTFVSNRTAEGDPADHSFVLRGYVRTWQNKIAEEFDRIRLLELISGKDGR</sequence>
<reference evidence="2" key="1">
    <citation type="submission" date="2017-10" db="EMBL/GenBank/DDBJ databases">
        <title>Completed PacBio SMRT sequence of Methylosinus trichosporium OB3b reveals presence of a third large plasmid.</title>
        <authorList>
            <person name="Charles T.C."/>
            <person name="Lynch M.D.J."/>
            <person name="Heil J.R."/>
            <person name="Cheng J."/>
        </authorList>
    </citation>
    <scope>NUCLEOTIDE SEQUENCE [LARGE SCALE GENOMIC DNA]</scope>
    <source>
        <strain evidence="2">OB3b</strain>
    </source>
</reference>
<dbReference type="Gene3D" id="3.40.50.300">
    <property type="entry name" value="P-loop containing nucleotide triphosphate hydrolases"/>
    <property type="match status" value="1"/>
</dbReference>
<dbReference type="KEGG" id="mtw:CQW49_00320"/>
<organism evidence="1 2">
    <name type="scientific">Methylosinus trichosporium (strain ATCC 35070 / NCIMB 11131 / UNIQEM 75 / OB3b)</name>
    <dbReference type="NCBI Taxonomy" id="595536"/>
    <lineage>
        <taxon>Bacteria</taxon>
        <taxon>Pseudomonadati</taxon>
        <taxon>Pseudomonadota</taxon>
        <taxon>Alphaproteobacteria</taxon>
        <taxon>Hyphomicrobiales</taxon>
        <taxon>Methylocystaceae</taxon>
        <taxon>Methylosinus</taxon>
    </lineage>
</organism>
<keyword evidence="2" id="KW-1185">Reference proteome</keyword>
<dbReference type="InterPro" id="IPR027417">
    <property type="entry name" value="P-loop_NTPase"/>
</dbReference>
<proteinExistence type="predicted"/>
<protein>
    <recommendedName>
        <fullName evidence="3">CobQ/CobB/MinD/ParA nucleotide binding domain-containing protein</fullName>
    </recommendedName>
</protein>
<name>A0A2D2CV27_METT3</name>
<dbReference type="EMBL" id="CP023737">
    <property type="protein sequence ID" value="ATQ66509.1"/>
    <property type="molecule type" value="Genomic_DNA"/>
</dbReference>
<dbReference type="SUPFAM" id="SSF52540">
    <property type="entry name" value="P-loop containing nucleoside triphosphate hydrolases"/>
    <property type="match status" value="1"/>
</dbReference>
<evidence type="ECO:0000313" key="1">
    <source>
        <dbReference type="EMBL" id="ATQ66509.1"/>
    </source>
</evidence>
<gene>
    <name evidence="1" type="ORF">CQW49_00320</name>
</gene>
<dbReference type="Proteomes" id="UP000230709">
    <property type="component" value="Chromosome"/>
</dbReference>